<proteinExistence type="predicted"/>
<evidence type="ECO:0000313" key="1">
    <source>
        <dbReference type="EMBL" id="RHK05910.1"/>
    </source>
</evidence>
<accession>A0A1G8WMS7</accession>
<dbReference type="EMBL" id="QRMZ01000014">
    <property type="protein sequence ID" value="RHK05910.1"/>
    <property type="molecule type" value="Genomic_DNA"/>
</dbReference>
<dbReference type="AlphaFoldDB" id="A0A1G8WMS7"/>
<sequence length="65" mass="7410">MTKHAESNGFSHVFLRRESIGKIQLYLTSGVLYCLSKRGLNRMVIVINDRESENSVSQKVRIGLE</sequence>
<evidence type="ECO:0000313" key="2">
    <source>
        <dbReference type="Proteomes" id="UP000286288"/>
    </source>
</evidence>
<gene>
    <name evidence="1" type="ORF">DW084_11330</name>
</gene>
<dbReference type="Proteomes" id="UP000286288">
    <property type="component" value="Unassembled WGS sequence"/>
</dbReference>
<protein>
    <submittedName>
        <fullName evidence="1">Uncharacterized protein</fullName>
    </submittedName>
</protein>
<reference evidence="1 2" key="1">
    <citation type="submission" date="2018-08" db="EMBL/GenBank/DDBJ databases">
        <title>A genome reference for cultivated species of the human gut microbiota.</title>
        <authorList>
            <person name="Zou Y."/>
            <person name="Xue W."/>
            <person name="Luo G."/>
        </authorList>
    </citation>
    <scope>NUCLEOTIDE SEQUENCE [LARGE SCALE GENOMIC DNA]</scope>
    <source>
        <strain evidence="1 2">AF48-16</strain>
    </source>
</reference>
<name>A0A1G8WMS7_ENTCA</name>
<organism evidence="1 2">
    <name type="scientific">Enterococcus casseliflavus</name>
    <name type="common">Enterococcus flavescens</name>
    <dbReference type="NCBI Taxonomy" id="37734"/>
    <lineage>
        <taxon>Bacteria</taxon>
        <taxon>Bacillati</taxon>
        <taxon>Bacillota</taxon>
        <taxon>Bacilli</taxon>
        <taxon>Lactobacillales</taxon>
        <taxon>Enterococcaceae</taxon>
        <taxon>Enterococcus</taxon>
    </lineage>
</organism>
<comment type="caution">
    <text evidence="1">The sequence shown here is derived from an EMBL/GenBank/DDBJ whole genome shotgun (WGS) entry which is preliminary data.</text>
</comment>